<feature type="region of interest" description="Disordered" evidence="1">
    <location>
        <begin position="64"/>
        <end position="94"/>
    </location>
</feature>
<dbReference type="AlphaFoldDB" id="A0AAV4UPQ3"/>
<name>A0AAV4UPQ3_9ARAC</name>
<comment type="caution">
    <text evidence="2">The sequence shown here is derived from an EMBL/GenBank/DDBJ whole genome shotgun (WGS) entry which is preliminary data.</text>
</comment>
<proteinExistence type="predicted"/>
<dbReference type="Proteomes" id="UP001054837">
    <property type="component" value="Unassembled WGS sequence"/>
</dbReference>
<gene>
    <name evidence="2" type="ORF">CDAR_377691</name>
</gene>
<reference evidence="2 3" key="1">
    <citation type="submission" date="2021-06" db="EMBL/GenBank/DDBJ databases">
        <title>Caerostris darwini draft genome.</title>
        <authorList>
            <person name="Kono N."/>
            <person name="Arakawa K."/>
        </authorList>
    </citation>
    <scope>NUCLEOTIDE SEQUENCE [LARGE SCALE GENOMIC DNA]</scope>
</reference>
<organism evidence="2 3">
    <name type="scientific">Caerostris darwini</name>
    <dbReference type="NCBI Taxonomy" id="1538125"/>
    <lineage>
        <taxon>Eukaryota</taxon>
        <taxon>Metazoa</taxon>
        <taxon>Ecdysozoa</taxon>
        <taxon>Arthropoda</taxon>
        <taxon>Chelicerata</taxon>
        <taxon>Arachnida</taxon>
        <taxon>Araneae</taxon>
        <taxon>Araneomorphae</taxon>
        <taxon>Entelegynae</taxon>
        <taxon>Araneoidea</taxon>
        <taxon>Araneidae</taxon>
        <taxon>Caerostris</taxon>
    </lineage>
</organism>
<evidence type="ECO:0000313" key="3">
    <source>
        <dbReference type="Proteomes" id="UP001054837"/>
    </source>
</evidence>
<dbReference type="EMBL" id="BPLQ01011714">
    <property type="protein sequence ID" value="GIY59754.1"/>
    <property type="molecule type" value="Genomic_DNA"/>
</dbReference>
<protein>
    <submittedName>
        <fullName evidence="2">Uncharacterized protein</fullName>
    </submittedName>
</protein>
<evidence type="ECO:0000313" key="2">
    <source>
        <dbReference type="EMBL" id="GIY59754.1"/>
    </source>
</evidence>
<accession>A0AAV4UPQ3</accession>
<evidence type="ECO:0000256" key="1">
    <source>
        <dbReference type="SAM" id="MobiDB-lite"/>
    </source>
</evidence>
<keyword evidence="3" id="KW-1185">Reference proteome</keyword>
<sequence length="94" mass="10494">MYSERVHHAYMNYNQLKGHIVGTQNTHLPLLGLTAELSKNTTAHLGVHAAKESVHFTAATRMKTTGRPHGRVSDSLHRRFSGGTRDMLTQKSEN</sequence>